<keyword evidence="2" id="KW-0238">DNA-binding</keyword>
<dbReference type="GO" id="GO:0000976">
    <property type="term" value="F:transcription cis-regulatory region binding"/>
    <property type="evidence" value="ECO:0007669"/>
    <property type="project" value="TreeGrafter"/>
</dbReference>
<proteinExistence type="predicted"/>
<keyword evidence="7" id="KW-1185">Reference proteome</keyword>
<name>A0A2V3TQX5_9HYPH</name>
<comment type="caution">
    <text evidence="6">The sequence shown here is derived from an EMBL/GenBank/DDBJ whole genome shotgun (WGS) entry which is preliminary data.</text>
</comment>
<protein>
    <submittedName>
        <fullName evidence="6">LacI family transcriptional regulator</fullName>
    </submittedName>
</protein>
<dbReference type="RefSeq" id="WP_110378503.1">
    <property type="nucleotide sequence ID" value="NZ_JAHBRY010000001.1"/>
</dbReference>
<evidence type="ECO:0000256" key="3">
    <source>
        <dbReference type="ARBA" id="ARBA00023163"/>
    </source>
</evidence>
<evidence type="ECO:0000259" key="5">
    <source>
        <dbReference type="PROSITE" id="PS50932"/>
    </source>
</evidence>
<reference evidence="6 7" key="1">
    <citation type="submission" date="2018-05" db="EMBL/GenBank/DDBJ databases">
        <title>Genomic Encyclopedia of Type Strains, Phase IV (KMG-IV): sequencing the most valuable type-strain genomes for metagenomic binning, comparative biology and taxonomic classification.</title>
        <authorList>
            <person name="Goeker M."/>
        </authorList>
    </citation>
    <scope>NUCLEOTIDE SEQUENCE [LARGE SCALE GENOMIC DNA]</scope>
    <source>
        <strain evidence="6 7">DSM 6462</strain>
    </source>
</reference>
<dbReference type="GO" id="GO:0003700">
    <property type="term" value="F:DNA-binding transcription factor activity"/>
    <property type="evidence" value="ECO:0007669"/>
    <property type="project" value="TreeGrafter"/>
</dbReference>
<evidence type="ECO:0000256" key="2">
    <source>
        <dbReference type="ARBA" id="ARBA00023125"/>
    </source>
</evidence>
<sequence length="376" mass="39847">MATIRDVARLAGVSVTTVSNALNRPGRVSAELSARVHAAVEKLGYSPHAAARSLRMRTSGLIGMVVADITNPFFSELFEAVENAAAKAGFSMVLCNSGEAFTREERHMQMLRAQRIDGLILAPTGAITINRAAILADLAVPVALVDRGMVELGYDAVVLDNHRAGALATSHLIEAGHRRIGLINGPEVLRTAADRLQGYRETLLAAGIALDPSLVCDAGYRENEAYTAALAMLRRDDAPTAIFATNNVMTIGVMRALADLGLACPTDVSVVGIDDFPWAGAFTPRLTTVAQPVAAMGKQVLNLLIERIQGVRTGPGETRVLAPSLVVRESTARPHRRQEARPLRGVPGAGDKRAGNPDPAEPVQSTNAIPDENHVG</sequence>
<evidence type="ECO:0000256" key="1">
    <source>
        <dbReference type="ARBA" id="ARBA00023015"/>
    </source>
</evidence>
<dbReference type="SUPFAM" id="SSF53822">
    <property type="entry name" value="Periplasmic binding protein-like I"/>
    <property type="match status" value="1"/>
</dbReference>
<dbReference type="Proteomes" id="UP000248021">
    <property type="component" value="Unassembled WGS sequence"/>
</dbReference>
<dbReference type="CDD" id="cd01392">
    <property type="entry name" value="HTH_LacI"/>
    <property type="match status" value="1"/>
</dbReference>
<evidence type="ECO:0000313" key="7">
    <source>
        <dbReference type="Proteomes" id="UP000248021"/>
    </source>
</evidence>
<dbReference type="InterPro" id="IPR028082">
    <property type="entry name" value="Peripla_BP_I"/>
</dbReference>
<dbReference type="CDD" id="cd06267">
    <property type="entry name" value="PBP1_LacI_sugar_binding-like"/>
    <property type="match status" value="1"/>
</dbReference>
<dbReference type="Pfam" id="PF13377">
    <property type="entry name" value="Peripla_BP_3"/>
    <property type="match status" value="1"/>
</dbReference>
<evidence type="ECO:0000256" key="4">
    <source>
        <dbReference type="SAM" id="MobiDB-lite"/>
    </source>
</evidence>
<accession>A0A2V3TQX5</accession>
<dbReference type="OrthoDB" id="8433438at2"/>
<dbReference type="SMART" id="SM00354">
    <property type="entry name" value="HTH_LACI"/>
    <property type="match status" value="1"/>
</dbReference>
<dbReference type="InterPro" id="IPR000843">
    <property type="entry name" value="HTH_LacI"/>
</dbReference>
<dbReference type="InterPro" id="IPR010982">
    <property type="entry name" value="Lambda_DNA-bd_dom_sf"/>
</dbReference>
<dbReference type="SUPFAM" id="SSF47413">
    <property type="entry name" value="lambda repressor-like DNA-binding domains"/>
    <property type="match status" value="1"/>
</dbReference>
<gene>
    <name evidence="6" type="ORF">C7450_1239</name>
</gene>
<dbReference type="PROSITE" id="PS00356">
    <property type="entry name" value="HTH_LACI_1"/>
    <property type="match status" value="1"/>
</dbReference>
<dbReference type="InterPro" id="IPR046335">
    <property type="entry name" value="LacI/GalR-like_sensor"/>
</dbReference>
<keyword evidence="1" id="KW-0805">Transcription regulation</keyword>
<dbReference type="Gene3D" id="3.40.50.2300">
    <property type="match status" value="2"/>
</dbReference>
<dbReference type="PROSITE" id="PS50932">
    <property type="entry name" value="HTH_LACI_2"/>
    <property type="match status" value="1"/>
</dbReference>
<dbReference type="Pfam" id="PF00356">
    <property type="entry name" value="LacI"/>
    <property type="match status" value="1"/>
</dbReference>
<feature type="region of interest" description="Disordered" evidence="4">
    <location>
        <begin position="329"/>
        <end position="376"/>
    </location>
</feature>
<dbReference type="PRINTS" id="PR00036">
    <property type="entry name" value="HTHLACI"/>
</dbReference>
<evidence type="ECO:0000313" key="6">
    <source>
        <dbReference type="EMBL" id="PXW50737.1"/>
    </source>
</evidence>
<dbReference type="PANTHER" id="PTHR30146">
    <property type="entry name" value="LACI-RELATED TRANSCRIPTIONAL REPRESSOR"/>
    <property type="match status" value="1"/>
</dbReference>
<feature type="domain" description="HTH lacI-type" evidence="5">
    <location>
        <begin position="2"/>
        <end position="56"/>
    </location>
</feature>
<dbReference type="AlphaFoldDB" id="A0A2V3TQX5"/>
<dbReference type="EMBL" id="QJJK01000023">
    <property type="protein sequence ID" value="PXW50737.1"/>
    <property type="molecule type" value="Genomic_DNA"/>
</dbReference>
<dbReference type="Gene3D" id="1.10.260.40">
    <property type="entry name" value="lambda repressor-like DNA-binding domains"/>
    <property type="match status" value="1"/>
</dbReference>
<organism evidence="6 7">
    <name type="scientific">Chelatococcus asaccharovorans</name>
    <dbReference type="NCBI Taxonomy" id="28210"/>
    <lineage>
        <taxon>Bacteria</taxon>
        <taxon>Pseudomonadati</taxon>
        <taxon>Pseudomonadota</taxon>
        <taxon>Alphaproteobacteria</taxon>
        <taxon>Hyphomicrobiales</taxon>
        <taxon>Chelatococcaceae</taxon>
        <taxon>Chelatococcus</taxon>
    </lineage>
</organism>
<keyword evidence="3" id="KW-0804">Transcription</keyword>
<dbReference type="PANTHER" id="PTHR30146:SF109">
    <property type="entry name" value="HTH-TYPE TRANSCRIPTIONAL REGULATOR GALS"/>
    <property type="match status" value="1"/>
</dbReference>